<evidence type="ECO:0000313" key="4">
    <source>
        <dbReference type="Proteomes" id="UP000663874"/>
    </source>
</evidence>
<gene>
    <name evidence="3" type="ORF">FNK824_LOCUS31772</name>
    <name evidence="1" type="ORF">RFH988_LOCUS15655</name>
    <name evidence="2" type="ORF">SEV965_LOCUS37916</name>
</gene>
<reference evidence="3" key="1">
    <citation type="submission" date="2021-02" db="EMBL/GenBank/DDBJ databases">
        <authorList>
            <person name="Nowell W R."/>
        </authorList>
    </citation>
    <scope>NUCLEOTIDE SEQUENCE</scope>
</reference>
<dbReference type="OrthoDB" id="10002757at2759"/>
<evidence type="ECO:0000313" key="3">
    <source>
        <dbReference type="EMBL" id="CAF4109278.1"/>
    </source>
</evidence>
<proteinExistence type="predicted"/>
<evidence type="ECO:0000313" key="2">
    <source>
        <dbReference type="EMBL" id="CAF1537430.1"/>
    </source>
</evidence>
<dbReference type="Proteomes" id="UP000663882">
    <property type="component" value="Unassembled WGS sequence"/>
</dbReference>
<dbReference type="EMBL" id="CAJNOO010000770">
    <property type="protein sequence ID" value="CAF1029919.1"/>
    <property type="molecule type" value="Genomic_DNA"/>
</dbReference>
<sequence length="292" mass="33051">MGQVVTHIYNSTQETVKICLMDTENKPTDAIILTGEIWSRETKYGCNTIVIIPLNSNQNTFSYTLDYNGGLIIKRKLGKLVLIKSEQSLRLEMDVTLKSHDCGIPPPSDSYYYQSDECHKTGCIVFNASDEPIRICVTDFNGRNTHVILDHGEHNIVETIGTASIVKKLFLYPSHYAPEILVSVLDFDPLNQEKDLIAKAKCSITSHMHQKGAKDHRFIFLRVIKKDGYLTIEQDALQYGKLSNSADAPYNYLLSKEFSQKVQSLGARLEIIKTPKGKYDVVHRQDENCCIM</sequence>
<accession>A0A819VJN4</accession>
<dbReference type="EMBL" id="CAJOBE010010474">
    <property type="protein sequence ID" value="CAF4109278.1"/>
    <property type="molecule type" value="Genomic_DNA"/>
</dbReference>
<comment type="caution">
    <text evidence="3">The sequence shown here is derived from an EMBL/GenBank/DDBJ whole genome shotgun (WGS) entry which is preliminary data.</text>
</comment>
<organism evidence="3 4">
    <name type="scientific">Rotaria sordida</name>
    <dbReference type="NCBI Taxonomy" id="392033"/>
    <lineage>
        <taxon>Eukaryota</taxon>
        <taxon>Metazoa</taxon>
        <taxon>Spiralia</taxon>
        <taxon>Gnathifera</taxon>
        <taxon>Rotifera</taxon>
        <taxon>Eurotatoria</taxon>
        <taxon>Bdelloidea</taxon>
        <taxon>Philodinida</taxon>
        <taxon>Philodinidae</taxon>
        <taxon>Rotaria</taxon>
    </lineage>
</organism>
<dbReference type="EMBL" id="CAJNOU010008417">
    <property type="protein sequence ID" value="CAF1537430.1"/>
    <property type="molecule type" value="Genomic_DNA"/>
</dbReference>
<protein>
    <submittedName>
        <fullName evidence="3">Uncharacterized protein</fullName>
    </submittedName>
</protein>
<dbReference type="AlphaFoldDB" id="A0A819VJN4"/>
<dbReference type="Proteomes" id="UP000663889">
    <property type="component" value="Unassembled WGS sequence"/>
</dbReference>
<evidence type="ECO:0000313" key="1">
    <source>
        <dbReference type="EMBL" id="CAF1029919.1"/>
    </source>
</evidence>
<name>A0A819VJN4_9BILA</name>
<dbReference type="Proteomes" id="UP000663874">
    <property type="component" value="Unassembled WGS sequence"/>
</dbReference>